<sequence length="667" mass="78697">MKKITKITIFLIFCIITFIFLNFYNYIDDIKLPGYNKALVIEKWDKKHNKEEINRLLVKLSTEHNISMIRVNGNYDDNGKTKYLSQYNLNEKLNFNEKAFNRNKKYQIIKPDNKILGKLNLVGTTFFIKENPKSDFYETLEEKGLTTKDYEFPLHLIILEYISTHQLPSTFIILLVIIFIAILYDQLASVKEMSIKRIHGFTSAKIIALQLLKITKIFVSHFIIITLIVTIGLYLYNQLAQIRYIFWSYLICVVIFYIILIMVSLMSYWLVSKQTFNIQKYIKFEGVGNRFQYLPNIIKLIVTLTLLNVISISIHNYIEAFDIVNSEKHWFKNKDLYIAELTTNEIETSKKQFKYSDQEVINLLNKIPEKNWMLTFHRHYNWKKSGEKYDLDNAIYVNKTFIDRNKISIENKESVDFSKITALIPDKGFSKENINKIKEDLQEEIEFYDEIEKVPNKQRYLDIKVHKIKNNYNLFNYSTGVYSKEVISYNPVIIILPKGYYPISFYSSATSQGLLLFNDYDLIKSKLDNNKFDTEIQGLTNAYSSVLTEYNKIKRNLFVSVTTSILGIIILISVYLFIINIYCDKEKKVIFVRTIHGDSFFKKHISFVINSLVSTFIALFIVNFFDIVEISFKLMISIILFELLTVMIFINRYEYHLLKDARRGETQ</sequence>
<feature type="transmembrane region" description="Helical" evidence="1">
    <location>
        <begin position="211"/>
        <end position="234"/>
    </location>
</feature>
<accession>A0AAI8GU69</accession>
<evidence type="ECO:0000313" key="2">
    <source>
        <dbReference type="EMBL" id="ASE34738.1"/>
    </source>
</evidence>
<feature type="transmembrane region" description="Helical" evidence="1">
    <location>
        <begin position="557"/>
        <end position="583"/>
    </location>
</feature>
<gene>
    <name evidence="2" type="ORF">CEP64_09095</name>
</gene>
<keyword evidence="1" id="KW-0472">Membrane</keyword>
<keyword evidence="1" id="KW-1133">Transmembrane helix</keyword>
<evidence type="ECO:0000256" key="1">
    <source>
        <dbReference type="SAM" id="Phobius"/>
    </source>
</evidence>
<feature type="transmembrane region" description="Helical" evidence="1">
    <location>
        <begin position="7"/>
        <end position="27"/>
    </location>
</feature>
<dbReference type="AlphaFoldDB" id="A0AAI8GU69"/>
<dbReference type="EMBL" id="CP022046">
    <property type="protein sequence ID" value="ASE34738.1"/>
    <property type="molecule type" value="Genomic_DNA"/>
</dbReference>
<evidence type="ECO:0000313" key="3">
    <source>
        <dbReference type="Proteomes" id="UP000197058"/>
    </source>
</evidence>
<organism evidence="2 3">
    <name type="scientific">Mammaliicoccus sciuri</name>
    <name type="common">Staphylococcus sciuri</name>
    <dbReference type="NCBI Taxonomy" id="1296"/>
    <lineage>
        <taxon>Bacteria</taxon>
        <taxon>Bacillati</taxon>
        <taxon>Bacillota</taxon>
        <taxon>Bacilli</taxon>
        <taxon>Bacillales</taxon>
        <taxon>Staphylococcaceae</taxon>
        <taxon>Mammaliicoccus</taxon>
    </lineage>
</organism>
<feature type="transmembrane region" description="Helical" evidence="1">
    <location>
        <begin position="246"/>
        <end position="271"/>
    </location>
</feature>
<feature type="transmembrane region" description="Helical" evidence="1">
    <location>
        <begin position="604"/>
        <end position="624"/>
    </location>
</feature>
<dbReference type="KEGG" id="sscu:CEP64_09095"/>
<keyword evidence="1" id="KW-0812">Transmembrane</keyword>
<dbReference type="RefSeq" id="WP_088592468.1">
    <property type="nucleotide sequence ID" value="NZ_CP022046.2"/>
</dbReference>
<reference evidence="3" key="1">
    <citation type="submission" date="2017-06" db="EMBL/GenBank/DDBJ databases">
        <title>FDA dAtabase for Regulatory Grade micrObial Sequences (FDA-ARGOS): Supporting development and validation of Infectious Disease Dx tests.</title>
        <authorList>
            <person name="Goldberg B."/>
            <person name="Campos J."/>
            <person name="Tallon L."/>
            <person name="Sadzewicz L."/>
            <person name="Sengamalay N."/>
            <person name="Ott S."/>
            <person name="Godinez A."/>
            <person name="Nagaraj S."/>
            <person name="Vavikolanu K."/>
            <person name="Nadendla S."/>
            <person name="George J."/>
            <person name="Geyer C."/>
            <person name="Sichtig H."/>
        </authorList>
    </citation>
    <scope>NUCLEOTIDE SEQUENCE [LARGE SCALE GENOMIC DNA]</scope>
    <source>
        <strain evidence="3">FDAARGOS_285</strain>
    </source>
</reference>
<feature type="transmembrane region" description="Helical" evidence="1">
    <location>
        <begin position="171"/>
        <end position="190"/>
    </location>
</feature>
<name>A0AAI8GU69_MAMSC</name>
<feature type="transmembrane region" description="Helical" evidence="1">
    <location>
        <begin position="297"/>
        <end position="318"/>
    </location>
</feature>
<feature type="transmembrane region" description="Helical" evidence="1">
    <location>
        <begin position="630"/>
        <end position="650"/>
    </location>
</feature>
<evidence type="ECO:0008006" key="4">
    <source>
        <dbReference type="Google" id="ProtNLM"/>
    </source>
</evidence>
<protein>
    <recommendedName>
        <fullName evidence="4">DUF1430 domain-containing protein</fullName>
    </recommendedName>
</protein>
<proteinExistence type="predicted"/>
<dbReference type="Proteomes" id="UP000197058">
    <property type="component" value="Chromosome"/>
</dbReference>